<sequence length="182" mass="21568">MKKGKLTSVQLEQKIIHLQSELSRHKKRILDYEENYHYRLLDELKQTNEKLSKRNQLLEGSYQSLHNEKNKLEGELNRLSENVKEKDLKITELEGLLKQKDQKVNPQKSVDFQQLTVMNESKKIQGTLEKMTDQQSFVHPNTDTKNKNDKEVLEEKEKNSLSPTDWFQRNIMEQSSKNKKNT</sequence>
<accession>A0ABS6JIT1</accession>
<feature type="coiled-coil region" evidence="1">
    <location>
        <begin position="8"/>
        <end position="96"/>
    </location>
</feature>
<feature type="compositionally biased region" description="Polar residues" evidence="2">
    <location>
        <begin position="160"/>
        <end position="175"/>
    </location>
</feature>
<evidence type="ECO:0000256" key="1">
    <source>
        <dbReference type="SAM" id="Coils"/>
    </source>
</evidence>
<evidence type="ECO:0000313" key="3">
    <source>
        <dbReference type="EMBL" id="MBU9713295.1"/>
    </source>
</evidence>
<proteinExistence type="predicted"/>
<protein>
    <submittedName>
        <fullName evidence="3">Uncharacterized protein</fullName>
    </submittedName>
</protein>
<dbReference type="RefSeq" id="WP_217067453.1">
    <property type="nucleotide sequence ID" value="NZ_JAHQCS010000131.1"/>
</dbReference>
<evidence type="ECO:0000313" key="4">
    <source>
        <dbReference type="Proteomes" id="UP000784880"/>
    </source>
</evidence>
<evidence type="ECO:0000256" key="2">
    <source>
        <dbReference type="SAM" id="MobiDB-lite"/>
    </source>
</evidence>
<reference evidence="3 4" key="1">
    <citation type="submission" date="2021-06" db="EMBL/GenBank/DDBJ databases">
        <title>Bacillus sp. RD4P76, an endophyte from a halophyte.</title>
        <authorList>
            <person name="Sun J.-Q."/>
        </authorList>
    </citation>
    <scope>NUCLEOTIDE SEQUENCE [LARGE SCALE GENOMIC DNA]</scope>
    <source>
        <strain evidence="3 4">CGMCC 1.15917</strain>
    </source>
</reference>
<keyword evidence="1" id="KW-0175">Coiled coil</keyword>
<feature type="compositionally biased region" description="Basic and acidic residues" evidence="2">
    <location>
        <begin position="142"/>
        <end position="159"/>
    </location>
</feature>
<organism evidence="3 4">
    <name type="scientific">Evansella tamaricis</name>
    <dbReference type="NCBI Taxonomy" id="2069301"/>
    <lineage>
        <taxon>Bacteria</taxon>
        <taxon>Bacillati</taxon>
        <taxon>Bacillota</taxon>
        <taxon>Bacilli</taxon>
        <taxon>Bacillales</taxon>
        <taxon>Bacillaceae</taxon>
        <taxon>Evansella</taxon>
    </lineage>
</organism>
<comment type="caution">
    <text evidence="3">The sequence shown here is derived from an EMBL/GenBank/DDBJ whole genome shotgun (WGS) entry which is preliminary data.</text>
</comment>
<dbReference type="Proteomes" id="UP000784880">
    <property type="component" value="Unassembled WGS sequence"/>
</dbReference>
<name>A0ABS6JIT1_9BACI</name>
<keyword evidence="4" id="KW-1185">Reference proteome</keyword>
<feature type="region of interest" description="Disordered" evidence="2">
    <location>
        <begin position="133"/>
        <end position="182"/>
    </location>
</feature>
<dbReference type="EMBL" id="JAHQCS010000131">
    <property type="protein sequence ID" value="MBU9713295.1"/>
    <property type="molecule type" value="Genomic_DNA"/>
</dbReference>
<gene>
    <name evidence="3" type="ORF">KS419_16305</name>
</gene>